<name>A0AAN9Q947_CANGL</name>
<comment type="caution">
    <text evidence="1">The sequence shown here is derived from an EMBL/GenBank/DDBJ whole genome shotgun (WGS) entry which is preliminary data.</text>
</comment>
<proteinExistence type="predicted"/>
<reference evidence="1 2" key="1">
    <citation type="submission" date="2024-01" db="EMBL/GenBank/DDBJ databases">
        <title>The genomes of 5 underutilized Papilionoideae crops provide insights into root nodulation and disease resistanc.</title>
        <authorList>
            <person name="Jiang F."/>
        </authorList>
    </citation>
    <scope>NUCLEOTIDE SEQUENCE [LARGE SCALE GENOMIC DNA]</scope>
    <source>
        <strain evidence="1">LVBAO_FW01</strain>
        <tissue evidence="1">Leaves</tissue>
    </source>
</reference>
<accession>A0AAN9Q947</accession>
<dbReference type="AlphaFoldDB" id="A0AAN9Q947"/>
<sequence>MYAKGLYSSGGPCLSRSGSRSFLLLKHQNQSRAMHNIHPGGASSNLRLSISNSSTSFLVGSTTPMLFSSARNLSRFLPSIYHTPNSPFIQNLKLFLYTHLQLFIALEILLSCLNISVYSVAEIDSVIDIEVKSHFVL</sequence>
<organism evidence="1 2">
    <name type="scientific">Canavalia gladiata</name>
    <name type="common">Sword bean</name>
    <name type="synonym">Dolichos gladiatus</name>
    <dbReference type="NCBI Taxonomy" id="3824"/>
    <lineage>
        <taxon>Eukaryota</taxon>
        <taxon>Viridiplantae</taxon>
        <taxon>Streptophyta</taxon>
        <taxon>Embryophyta</taxon>
        <taxon>Tracheophyta</taxon>
        <taxon>Spermatophyta</taxon>
        <taxon>Magnoliopsida</taxon>
        <taxon>eudicotyledons</taxon>
        <taxon>Gunneridae</taxon>
        <taxon>Pentapetalae</taxon>
        <taxon>rosids</taxon>
        <taxon>fabids</taxon>
        <taxon>Fabales</taxon>
        <taxon>Fabaceae</taxon>
        <taxon>Papilionoideae</taxon>
        <taxon>50 kb inversion clade</taxon>
        <taxon>NPAAA clade</taxon>
        <taxon>indigoferoid/millettioid clade</taxon>
        <taxon>Phaseoleae</taxon>
        <taxon>Canavalia</taxon>
    </lineage>
</organism>
<protein>
    <submittedName>
        <fullName evidence="1">Uncharacterized protein</fullName>
    </submittedName>
</protein>
<keyword evidence="2" id="KW-1185">Reference proteome</keyword>
<gene>
    <name evidence="1" type="ORF">VNO77_23649</name>
</gene>
<evidence type="ECO:0000313" key="2">
    <source>
        <dbReference type="Proteomes" id="UP001367508"/>
    </source>
</evidence>
<evidence type="ECO:0000313" key="1">
    <source>
        <dbReference type="EMBL" id="KAK7329480.1"/>
    </source>
</evidence>
<dbReference type="Proteomes" id="UP001367508">
    <property type="component" value="Unassembled WGS sequence"/>
</dbReference>
<dbReference type="EMBL" id="JAYMYQ010000005">
    <property type="protein sequence ID" value="KAK7329480.1"/>
    <property type="molecule type" value="Genomic_DNA"/>
</dbReference>